<dbReference type="InterPro" id="IPR001227">
    <property type="entry name" value="Ac_transferase_dom_sf"/>
</dbReference>
<sequence>MDARLTALLLPGQGAQRERMAGALYGEVPEFTAPMDSFFRALGAEGARLRDEWLRPAPNPALDDALVAQPLLFAVGHALGRWVAATAGGPQVLLGHSAGELAAACLAGVFSPEDGARLMAGRSAALTGGEAGGMLAVAGAPEGLRPLLRDDVAVAAFNGPRQTVLAGPAQPLAETARRLGDAGFTVRPLRSRHAFHSPVLASAADRFARSLSSIGLCAPRTDLWSGRTARRVGATEAVDPRFWADQLALPVLYWPALRALLDAEGTAPGLILLDASADHSLTAPARRHPAVRSGASVVVPLLARPSGDGDDLSALARAREILSERAREAQAAASCAST</sequence>
<dbReference type="InterPro" id="IPR016036">
    <property type="entry name" value="Malonyl_transacylase_ACP-bd"/>
</dbReference>
<evidence type="ECO:0000313" key="4">
    <source>
        <dbReference type="EMBL" id="MDQ0489473.1"/>
    </source>
</evidence>
<comment type="caution">
    <text evidence="4">The sequence shown here is derived from an EMBL/GenBank/DDBJ whole genome shotgun (WGS) entry which is preliminary data.</text>
</comment>
<protein>
    <submittedName>
        <fullName evidence="4">Acyl transferase domain-containing protein</fullName>
    </submittedName>
</protein>
<dbReference type="Pfam" id="PF00698">
    <property type="entry name" value="Acyl_transf_1"/>
    <property type="match status" value="1"/>
</dbReference>
<dbReference type="SUPFAM" id="SSF55048">
    <property type="entry name" value="Probable ACP-binding domain of malonyl-CoA ACP transacylase"/>
    <property type="match status" value="1"/>
</dbReference>
<proteinExistence type="predicted"/>
<evidence type="ECO:0000256" key="1">
    <source>
        <dbReference type="ARBA" id="ARBA00022450"/>
    </source>
</evidence>
<evidence type="ECO:0000256" key="2">
    <source>
        <dbReference type="ARBA" id="ARBA00022553"/>
    </source>
</evidence>
<keyword evidence="4" id="KW-0808">Transferase</keyword>
<dbReference type="PANTHER" id="PTHR43775">
    <property type="entry name" value="FATTY ACID SYNTHASE"/>
    <property type="match status" value="1"/>
</dbReference>
<keyword evidence="5" id="KW-1185">Reference proteome</keyword>
<dbReference type="InterPro" id="IPR016035">
    <property type="entry name" value="Acyl_Trfase/lysoPLipase"/>
</dbReference>
<dbReference type="RefSeq" id="WP_161108176.1">
    <property type="nucleotide sequence ID" value="NZ_JAUSWC010000016.1"/>
</dbReference>
<accession>A0ABU0KMC4</accession>
<dbReference type="InterPro" id="IPR014043">
    <property type="entry name" value="Acyl_transferase_dom"/>
</dbReference>
<evidence type="ECO:0000313" key="5">
    <source>
        <dbReference type="Proteomes" id="UP001236795"/>
    </source>
</evidence>
<keyword evidence="1" id="KW-0596">Phosphopantetheine</keyword>
<organism evidence="4 5">
    <name type="scientific">Streptomyces thermodiastaticus</name>
    <dbReference type="NCBI Taxonomy" id="44061"/>
    <lineage>
        <taxon>Bacteria</taxon>
        <taxon>Bacillati</taxon>
        <taxon>Actinomycetota</taxon>
        <taxon>Actinomycetes</taxon>
        <taxon>Kitasatosporales</taxon>
        <taxon>Streptomycetaceae</taxon>
        <taxon>Streptomyces</taxon>
    </lineage>
</organism>
<dbReference type="InterPro" id="IPR050091">
    <property type="entry name" value="PKS_NRPS_Biosynth_Enz"/>
</dbReference>
<dbReference type="Proteomes" id="UP001236795">
    <property type="component" value="Unassembled WGS sequence"/>
</dbReference>
<evidence type="ECO:0000259" key="3">
    <source>
        <dbReference type="SMART" id="SM00827"/>
    </source>
</evidence>
<dbReference type="Gene3D" id="3.40.366.10">
    <property type="entry name" value="Malonyl-Coenzyme A Acyl Carrier Protein, domain 2"/>
    <property type="match status" value="1"/>
</dbReference>
<reference evidence="4 5" key="1">
    <citation type="submission" date="2023-07" db="EMBL/GenBank/DDBJ databases">
        <title>Genomic Encyclopedia of Type Strains, Phase IV (KMG-IV): sequencing the most valuable type-strain genomes for metagenomic binning, comparative biology and taxonomic classification.</title>
        <authorList>
            <person name="Goeker M."/>
        </authorList>
    </citation>
    <scope>NUCLEOTIDE SEQUENCE [LARGE SCALE GENOMIC DNA]</scope>
    <source>
        <strain evidence="4 5">DSM 40573</strain>
    </source>
</reference>
<name>A0ABU0KMC4_9ACTN</name>
<gene>
    <name evidence="4" type="ORF">QO019_004350</name>
</gene>
<dbReference type="EMBL" id="JAUSWC010000016">
    <property type="protein sequence ID" value="MDQ0489473.1"/>
    <property type="molecule type" value="Genomic_DNA"/>
</dbReference>
<dbReference type="SUPFAM" id="SSF52151">
    <property type="entry name" value="FabD/lysophospholipase-like"/>
    <property type="match status" value="1"/>
</dbReference>
<dbReference type="GO" id="GO:0016740">
    <property type="term" value="F:transferase activity"/>
    <property type="evidence" value="ECO:0007669"/>
    <property type="project" value="UniProtKB-KW"/>
</dbReference>
<dbReference type="PANTHER" id="PTHR43775:SF37">
    <property type="entry name" value="SI:DKEY-61P9.11"/>
    <property type="match status" value="1"/>
</dbReference>
<dbReference type="SMART" id="SM00827">
    <property type="entry name" value="PKS_AT"/>
    <property type="match status" value="1"/>
</dbReference>
<keyword evidence="2" id="KW-0597">Phosphoprotein</keyword>
<feature type="domain" description="Malonyl-CoA:ACP transacylase (MAT)" evidence="3">
    <location>
        <begin position="9"/>
        <end position="306"/>
    </location>
</feature>